<dbReference type="NCBIfam" id="TIGR02547">
    <property type="entry name" value="casA_cse1"/>
    <property type="match status" value="1"/>
</dbReference>
<evidence type="ECO:0000313" key="2">
    <source>
        <dbReference type="Proteomes" id="UP000198348"/>
    </source>
</evidence>
<dbReference type="OrthoDB" id="3187690at2"/>
<organism evidence="1 2">
    <name type="scientific">Haloechinothrix alba</name>
    <dbReference type="NCBI Taxonomy" id="664784"/>
    <lineage>
        <taxon>Bacteria</taxon>
        <taxon>Bacillati</taxon>
        <taxon>Actinomycetota</taxon>
        <taxon>Actinomycetes</taxon>
        <taxon>Pseudonocardiales</taxon>
        <taxon>Pseudonocardiaceae</taxon>
        <taxon>Haloechinothrix</taxon>
    </lineage>
</organism>
<reference evidence="1 2" key="1">
    <citation type="submission" date="2017-06" db="EMBL/GenBank/DDBJ databases">
        <authorList>
            <person name="Kim H.J."/>
            <person name="Triplett B.A."/>
        </authorList>
    </citation>
    <scope>NUCLEOTIDE SEQUENCE [LARGE SCALE GENOMIC DNA]</scope>
    <source>
        <strain evidence="1 2">DSM 45207</strain>
    </source>
</reference>
<dbReference type="AlphaFoldDB" id="A0A238ZK77"/>
<dbReference type="CDD" id="cd09729">
    <property type="entry name" value="Cse1_I-E"/>
    <property type="match status" value="1"/>
</dbReference>
<dbReference type="EMBL" id="FZNW01000022">
    <property type="protein sequence ID" value="SNR83777.1"/>
    <property type="molecule type" value="Genomic_DNA"/>
</dbReference>
<evidence type="ECO:0000313" key="1">
    <source>
        <dbReference type="EMBL" id="SNR83777.1"/>
    </source>
</evidence>
<dbReference type="Proteomes" id="UP000198348">
    <property type="component" value="Unassembled WGS sequence"/>
</dbReference>
<dbReference type="Gene3D" id="1.10.132.100">
    <property type="match status" value="1"/>
</dbReference>
<keyword evidence="2" id="KW-1185">Reference proteome</keyword>
<sequence length="553" mass="60562">MTNDGGFNLLYEPWIVVLDPRGTEQELSIVDVFEHAPLLRAVGGEVPTQSFAIIRLLLAFLHRALDGPEDESDWGRLWRDEDLPMDRIRAYAERVTHRFDLFDVDAPFFQVPGLCTEKGEESGLERLVADVPNGEPLFTTRSPASLSTIEPAEAARWLVHAHAFDPAGIKTGVVGDPTVQGGRSYGSSVGWSGQIGGVLPQGASLRETLLLNLVGRNVETYVRIGGPDDVPPWERDVDSAKWSDKRPPKGAIDLYTWQTRRVRLVGGRDGVTGVVLAKGDVIPPHNLHGVDPHAAWRYSKPQSKKLNQVVYMPRTHEPEQVVWRGIAAMLPSVSGRRGSGREASASLAPGVLQWIGELVREGELPDDYRPRVRAVGTRYGTQNAVYDEILDDVLPLSVALLRQDDPALGQVAEQAVIDSEEVARAVWRFAENLARAAGSEPQSGAGDAAREQLYAALDAPYRKWLATLGADSDVSSARTAWQYTVAGACWPVARELLRAAGPSAWRGRDVDGRLVNVARAESWLRADLRKKLPLAHPPREEATPDEVTLEGAS</sequence>
<proteinExistence type="predicted"/>
<dbReference type="RefSeq" id="WP_089303009.1">
    <property type="nucleotide sequence ID" value="NZ_FZNW01000022.1"/>
</dbReference>
<gene>
    <name evidence="1" type="ORF">SAMN06265360_12221</name>
</gene>
<name>A0A238ZK77_9PSEU</name>
<dbReference type="Pfam" id="PF09481">
    <property type="entry name" value="CRISPR_Cse1"/>
    <property type="match status" value="1"/>
</dbReference>
<dbReference type="InterPro" id="IPR013381">
    <property type="entry name" value="CRISPR-assoc_prot_Cse1"/>
</dbReference>
<accession>A0A238ZK77</accession>
<protein>
    <submittedName>
        <fullName evidence="1">CRISPR-associated protein, Cse1 family</fullName>
    </submittedName>
</protein>